<evidence type="ECO:0000313" key="4">
    <source>
        <dbReference type="EMBL" id="QHI97335.1"/>
    </source>
</evidence>
<evidence type="ECO:0000313" key="5">
    <source>
        <dbReference type="Proteomes" id="UP000464787"/>
    </source>
</evidence>
<dbReference type="EC" id="2.1.1.44" evidence="4"/>
<dbReference type="InterPro" id="IPR051128">
    <property type="entry name" value="EgtD_Methyltrsf_superfamily"/>
</dbReference>
<name>A0A857J394_9BURK</name>
<keyword evidence="2 4" id="KW-0808">Transferase</keyword>
<evidence type="ECO:0000256" key="2">
    <source>
        <dbReference type="ARBA" id="ARBA00022679"/>
    </source>
</evidence>
<dbReference type="PANTHER" id="PTHR43397">
    <property type="entry name" value="ERGOTHIONEINE BIOSYNTHESIS PROTEIN 1"/>
    <property type="match status" value="1"/>
</dbReference>
<dbReference type="InterPro" id="IPR035094">
    <property type="entry name" value="EgtD"/>
</dbReference>
<evidence type="ECO:0000259" key="3">
    <source>
        <dbReference type="Pfam" id="PF10017"/>
    </source>
</evidence>
<feature type="domain" description="Histidine-specific methyltransferase SAM-dependent" evidence="3">
    <location>
        <begin position="31"/>
        <end position="329"/>
    </location>
</feature>
<dbReference type="PIRSF" id="PIRSF018005">
    <property type="entry name" value="UCP018005"/>
    <property type="match status" value="1"/>
</dbReference>
<dbReference type="InterPro" id="IPR017804">
    <property type="entry name" value="MeTrfase_EgtD-like"/>
</dbReference>
<dbReference type="KEGG" id="xyk:GT347_04675"/>
<dbReference type="EMBL" id="CP047650">
    <property type="protein sequence ID" value="QHI97335.1"/>
    <property type="molecule type" value="Genomic_DNA"/>
</dbReference>
<protein>
    <submittedName>
        <fullName evidence="4">L-histidine N(Alpha)-methyltransferase</fullName>
        <ecNumber evidence="4">2.1.1.44</ecNumber>
    </submittedName>
</protein>
<reference evidence="4 5" key="1">
    <citation type="submission" date="2020-01" db="EMBL/GenBank/DDBJ databases">
        <title>Genome sequencing of strain KACC 21265.</title>
        <authorList>
            <person name="Heo J."/>
            <person name="Kim S.-J."/>
            <person name="Kim J.-S."/>
            <person name="Hong S.-B."/>
            <person name="Kwon S.-W."/>
        </authorList>
    </citation>
    <scope>NUCLEOTIDE SEQUENCE [LARGE SCALE GENOMIC DNA]</scope>
    <source>
        <strain evidence="4 5">KACC 21265</strain>
    </source>
</reference>
<sequence length="334" mass="36440">MTPPHLAPHMANVQDKQSTPACAEALCTPFARDLAAGLAEQPRRVSPKYFYDSTGSQLFEQICELPEYYPTRTEMALLRHHAREIAELAGPRAEIVEFGAGALQKIRILLDAFEDPAGYLPIDISGEHLNAAAAELRREYASLAIQPVAADYTQRLLLPAPAAGAGKRIGFFPGSTIGNFTEAEALRFLQTAARVLQGGALLLGADLVKEPSTLHAAYNDSEGVTAAFNLNLLARANRELDADFDLDQFAHHAFYNVPQRRIEMHLVSRCDQTVQFCGERFFLAEGESIHTENSHKFTIAGLRELAARAGFTAGPAWTDADGLFSVHWLIAPAA</sequence>
<evidence type="ECO:0000256" key="1">
    <source>
        <dbReference type="ARBA" id="ARBA00022603"/>
    </source>
</evidence>
<accession>A0A857J394</accession>
<organism evidence="4 5">
    <name type="scientific">Xylophilus rhododendri</name>
    <dbReference type="NCBI Taxonomy" id="2697032"/>
    <lineage>
        <taxon>Bacteria</taxon>
        <taxon>Pseudomonadati</taxon>
        <taxon>Pseudomonadota</taxon>
        <taxon>Betaproteobacteria</taxon>
        <taxon>Burkholderiales</taxon>
        <taxon>Xylophilus</taxon>
    </lineage>
</organism>
<dbReference type="NCBIfam" id="TIGR03438">
    <property type="entry name" value="egtD_ergothio"/>
    <property type="match status" value="1"/>
</dbReference>
<keyword evidence="1 4" id="KW-0489">Methyltransferase</keyword>
<dbReference type="SUPFAM" id="SSF53335">
    <property type="entry name" value="S-adenosyl-L-methionine-dependent methyltransferases"/>
    <property type="match status" value="1"/>
</dbReference>
<keyword evidence="5" id="KW-1185">Reference proteome</keyword>
<dbReference type="Pfam" id="PF10017">
    <property type="entry name" value="Methyltransf_33"/>
    <property type="match status" value="1"/>
</dbReference>
<dbReference type="GO" id="GO:0052706">
    <property type="term" value="F:L-histidine N(alpha)-methyltransferase activity"/>
    <property type="evidence" value="ECO:0007669"/>
    <property type="project" value="UniProtKB-EC"/>
</dbReference>
<gene>
    <name evidence="4" type="primary">egtD</name>
    <name evidence="4" type="ORF">GT347_04675</name>
</gene>
<dbReference type="InterPro" id="IPR019257">
    <property type="entry name" value="MeTrfase_dom"/>
</dbReference>
<dbReference type="InterPro" id="IPR029063">
    <property type="entry name" value="SAM-dependent_MTases_sf"/>
</dbReference>
<proteinExistence type="predicted"/>
<dbReference type="AlphaFoldDB" id="A0A857J394"/>
<dbReference type="GO" id="GO:0032259">
    <property type="term" value="P:methylation"/>
    <property type="evidence" value="ECO:0007669"/>
    <property type="project" value="UniProtKB-KW"/>
</dbReference>
<dbReference type="PANTHER" id="PTHR43397:SF1">
    <property type="entry name" value="ERGOTHIONEINE BIOSYNTHESIS PROTEIN 1"/>
    <property type="match status" value="1"/>
</dbReference>
<dbReference type="Gene3D" id="3.40.50.150">
    <property type="entry name" value="Vaccinia Virus protein VP39"/>
    <property type="match status" value="1"/>
</dbReference>
<dbReference type="Proteomes" id="UP000464787">
    <property type="component" value="Chromosome"/>
</dbReference>